<proteinExistence type="predicted"/>
<evidence type="ECO:0000313" key="1">
    <source>
        <dbReference type="EMBL" id="WOZ57433.1"/>
    </source>
</evidence>
<reference evidence="2" key="1">
    <citation type="submission" date="2024-05" db="EMBL/GenBank/DDBJ databases">
        <authorList>
            <person name="Tikunov A.Y."/>
            <person name="Morozova V.V."/>
            <person name="Kozlova Y.N."/>
            <person name="Tikunova N.V."/>
            <person name="Babkin I.V."/>
        </authorList>
    </citation>
    <scope>NUCLEOTIDE SEQUENCE [LARGE SCALE GENOMIC DNA]</scope>
</reference>
<name>A0AAX4G7L0_9CAUD</name>
<protein>
    <submittedName>
        <fullName evidence="1">Uncharacterized protein</fullName>
    </submittedName>
</protein>
<organism evidence="1 2">
    <name type="scientific">Pseudomonas phage vB_PseuGesM_254</name>
    <dbReference type="NCBI Taxonomy" id="3092638"/>
    <lineage>
        <taxon>Viruses</taxon>
        <taxon>Duplodnaviria</taxon>
        <taxon>Heunggongvirae</taxon>
        <taxon>Uroviricota</taxon>
        <taxon>Caudoviricetes</taxon>
        <taxon>Vandenendeviridae</taxon>
        <taxon>Chemalvirus</taxon>
        <taxon>Chemalvirus PseuGes254</taxon>
    </lineage>
</organism>
<dbReference type="Proteomes" id="UP001305174">
    <property type="component" value="Segment"/>
</dbReference>
<evidence type="ECO:0000313" key="2">
    <source>
        <dbReference type="Proteomes" id="UP001305174"/>
    </source>
</evidence>
<keyword evidence="2" id="KW-1185">Reference proteome</keyword>
<dbReference type="EMBL" id="OR575930">
    <property type="protein sequence ID" value="WOZ57433.1"/>
    <property type="molecule type" value="Genomic_DNA"/>
</dbReference>
<sequence length="65" mass="7507">MTTFNSSESCPECSREPVDSWRDLDINPEIKAYRDAYISPPKMFYLSLEAAMRAHKDIDMDGFTL</sequence>
<accession>A0AAX4G7L0</accession>